<dbReference type="EMBL" id="JAUJEA010000010">
    <property type="protein sequence ID" value="MDN5204301.1"/>
    <property type="molecule type" value="Genomic_DNA"/>
</dbReference>
<organism evidence="1 2">
    <name type="scientific">Splendidivirga corallicola</name>
    <dbReference type="NCBI Taxonomy" id="3051826"/>
    <lineage>
        <taxon>Bacteria</taxon>
        <taxon>Pseudomonadati</taxon>
        <taxon>Bacteroidota</taxon>
        <taxon>Cytophagia</taxon>
        <taxon>Cytophagales</taxon>
        <taxon>Splendidivirgaceae</taxon>
        <taxon>Splendidivirga</taxon>
    </lineage>
</organism>
<dbReference type="Pfam" id="PF15575">
    <property type="entry name" value="Imm49"/>
    <property type="match status" value="1"/>
</dbReference>
<protein>
    <submittedName>
        <fullName evidence="1">Imm49 family immunity protein</fullName>
    </submittedName>
</protein>
<dbReference type="RefSeq" id="WP_346754326.1">
    <property type="nucleotide sequence ID" value="NZ_JAUJEA010000010.1"/>
</dbReference>
<name>A0ABT8KU54_9BACT</name>
<keyword evidence="2" id="KW-1185">Reference proteome</keyword>
<reference evidence="1" key="1">
    <citation type="submission" date="2023-06" db="EMBL/GenBank/DDBJ databases">
        <title>Genomic of Parafulvivirga corallium.</title>
        <authorList>
            <person name="Wang G."/>
        </authorList>
    </citation>
    <scope>NUCLEOTIDE SEQUENCE</scope>
    <source>
        <strain evidence="1">BMA10</strain>
    </source>
</reference>
<evidence type="ECO:0000313" key="1">
    <source>
        <dbReference type="EMBL" id="MDN5204301.1"/>
    </source>
</evidence>
<gene>
    <name evidence="1" type="ORF">QQ008_23110</name>
</gene>
<evidence type="ECO:0000313" key="2">
    <source>
        <dbReference type="Proteomes" id="UP001172082"/>
    </source>
</evidence>
<dbReference type="Proteomes" id="UP001172082">
    <property type="component" value="Unassembled WGS sequence"/>
</dbReference>
<comment type="caution">
    <text evidence="1">The sequence shown here is derived from an EMBL/GenBank/DDBJ whole genome shotgun (WGS) entry which is preliminary data.</text>
</comment>
<proteinExistence type="predicted"/>
<dbReference type="InterPro" id="IPR029074">
    <property type="entry name" value="Imm49"/>
</dbReference>
<accession>A0ABT8KU54</accession>
<sequence>MDTPRKLPHKSVNPEFGLEVLKMDMEYLNKCYDYVLDQENSGDTIANHFESLTSKIFETAIARFFLEGISPDDFMEMLRKSSLAACNYFKLITNQGREILYDWEGERCEVIYESDRIHHMADSTLNMGLRAAIIANQNQEIEYLSNVNLSNLGLHMSNGAFTLRTAALQLLCNGNQKKYKVYFDAIEKLSPPSRNLDAKLMDSECKILLGLEKNSLSQLPQLMNDNLIIHKKMYDNDARNLRYNYFGLISTFNLTSLILAHKKRMALDVKSPYIPEELLKASIKNT</sequence>